<reference evidence="3" key="1">
    <citation type="submission" date="2019-04" db="EMBL/GenBank/DDBJ databases">
        <authorList>
            <person name="Alioto T."/>
            <person name="Alioto T."/>
        </authorList>
    </citation>
    <scope>NUCLEOTIDE SEQUENCE [LARGE SCALE GENOMIC DNA]</scope>
</reference>
<name>A0A5E4AMZ2_MARMO</name>
<accession>A0A5E4AMZ2</accession>
<feature type="region of interest" description="Disordered" evidence="1">
    <location>
        <begin position="1"/>
        <end position="31"/>
    </location>
</feature>
<evidence type="ECO:0000313" key="2">
    <source>
        <dbReference type="EMBL" id="KAF7471347.1"/>
    </source>
</evidence>
<dbReference type="AlphaFoldDB" id="A0A5E4AMZ2"/>
<gene>
    <name evidence="2" type="ORF">GHT09_017469</name>
    <name evidence="3" type="ORF">MONAX_5E041543</name>
</gene>
<evidence type="ECO:0000256" key="1">
    <source>
        <dbReference type="SAM" id="MobiDB-lite"/>
    </source>
</evidence>
<dbReference type="Proteomes" id="UP000662637">
    <property type="component" value="Unassembled WGS sequence"/>
</dbReference>
<evidence type="ECO:0000313" key="3">
    <source>
        <dbReference type="EMBL" id="VTJ57852.1"/>
    </source>
</evidence>
<dbReference type="EMBL" id="CABDUW010000087">
    <property type="protein sequence ID" value="VTJ57852.1"/>
    <property type="molecule type" value="Genomic_DNA"/>
</dbReference>
<sequence length="103" mass="11091">MEPHPHSSRLGAPRGQGPEPAVPGALLPAPSTSPCPCQYRTPNHLCPQWARWELSVQDHKPSSALAREGRASQLTPLSLQPPDTSLPFPSRSLDAPMVPDTDI</sequence>
<organism evidence="3">
    <name type="scientific">Marmota monax</name>
    <name type="common">Woodchuck</name>
    <dbReference type="NCBI Taxonomy" id="9995"/>
    <lineage>
        <taxon>Eukaryota</taxon>
        <taxon>Metazoa</taxon>
        <taxon>Chordata</taxon>
        <taxon>Craniata</taxon>
        <taxon>Vertebrata</taxon>
        <taxon>Euteleostomi</taxon>
        <taxon>Mammalia</taxon>
        <taxon>Eutheria</taxon>
        <taxon>Euarchontoglires</taxon>
        <taxon>Glires</taxon>
        <taxon>Rodentia</taxon>
        <taxon>Sciuromorpha</taxon>
        <taxon>Sciuridae</taxon>
        <taxon>Xerinae</taxon>
        <taxon>Marmotini</taxon>
        <taxon>Marmota</taxon>
    </lineage>
</organism>
<reference evidence="2" key="2">
    <citation type="submission" date="2020-08" db="EMBL/GenBank/DDBJ databases">
        <authorList>
            <person name="Shumante A."/>
            <person name="Zimin A.V."/>
            <person name="Puiu D."/>
            <person name="Salzberg S.L."/>
        </authorList>
    </citation>
    <scope>NUCLEOTIDE SEQUENCE</scope>
    <source>
        <strain evidence="2">WC2-LM</strain>
        <tissue evidence="2">Liver</tissue>
    </source>
</reference>
<dbReference type="EMBL" id="WJEC01006818">
    <property type="protein sequence ID" value="KAF7471347.1"/>
    <property type="molecule type" value="Genomic_DNA"/>
</dbReference>
<proteinExistence type="predicted"/>
<protein>
    <submittedName>
        <fullName evidence="3">Uncharacterized protein</fullName>
    </submittedName>
</protein>
<feature type="compositionally biased region" description="Polar residues" evidence="1">
    <location>
        <begin position="72"/>
        <end position="83"/>
    </location>
</feature>
<feature type="region of interest" description="Disordered" evidence="1">
    <location>
        <begin position="58"/>
        <end position="103"/>
    </location>
</feature>